<dbReference type="InterPro" id="IPR016164">
    <property type="entry name" value="FAD-linked_Oxase-like_C"/>
</dbReference>
<dbReference type="GO" id="GO:0003824">
    <property type="term" value="F:catalytic activity"/>
    <property type="evidence" value="ECO:0007669"/>
    <property type="project" value="InterPro"/>
</dbReference>
<evidence type="ECO:0000259" key="4">
    <source>
        <dbReference type="Pfam" id="PF02913"/>
    </source>
</evidence>
<feature type="non-terminal residue" evidence="5">
    <location>
        <position position="1"/>
    </location>
</feature>
<dbReference type="InterPro" id="IPR016171">
    <property type="entry name" value="Vanillyl_alc_oxidase_C-sub2"/>
</dbReference>
<evidence type="ECO:0000256" key="3">
    <source>
        <dbReference type="ARBA" id="ARBA00022827"/>
    </source>
</evidence>
<evidence type="ECO:0000313" key="6">
    <source>
        <dbReference type="Proteomes" id="UP000094056"/>
    </source>
</evidence>
<evidence type="ECO:0000256" key="2">
    <source>
        <dbReference type="ARBA" id="ARBA00022630"/>
    </source>
</evidence>
<dbReference type="SUPFAM" id="SSF55103">
    <property type="entry name" value="FAD-linked oxidases, C-terminal domain"/>
    <property type="match status" value="1"/>
</dbReference>
<sequence length="26" mass="3123">EFEIMKRFKNFFDPKGIMNPGKMFVA</sequence>
<dbReference type="Gene3D" id="1.10.45.10">
    <property type="entry name" value="Vanillyl-alcohol Oxidase, Chain A, domain 4"/>
    <property type="match status" value="1"/>
</dbReference>
<dbReference type="EMBL" id="MAYW01000212">
    <property type="protein sequence ID" value="ODS30520.1"/>
    <property type="molecule type" value="Genomic_DNA"/>
</dbReference>
<dbReference type="GO" id="GO:0050660">
    <property type="term" value="F:flavin adenine dinucleotide binding"/>
    <property type="evidence" value="ECO:0007669"/>
    <property type="project" value="InterPro"/>
</dbReference>
<name>A0A1E3X4E1_9BACT</name>
<dbReference type="AlphaFoldDB" id="A0A1E3X4E1"/>
<comment type="caution">
    <text evidence="5">The sequence shown here is derived from an EMBL/GenBank/DDBJ whole genome shotgun (WGS) entry which is preliminary data.</text>
</comment>
<dbReference type="InterPro" id="IPR004113">
    <property type="entry name" value="FAD-bd_oxidored_4_C"/>
</dbReference>
<protein>
    <submittedName>
        <fullName evidence="5">Oxidase</fullName>
    </submittedName>
</protein>
<organism evidence="5 6">
    <name type="scientific">Candidatus Scalindua rubra</name>
    <dbReference type="NCBI Taxonomy" id="1872076"/>
    <lineage>
        <taxon>Bacteria</taxon>
        <taxon>Pseudomonadati</taxon>
        <taxon>Planctomycetota</taxon>
        <taxon>Candidatus Brocadiia</taxon>
        <taxon>Candidatus Brocadiales</taxon>
        <taxon>Candidatus Scalinduaceae</taxon>
        <taxon>Candidatus Scalindua</taxon>
    </lineage>
</organism>
<evidence type="ECO:0000256" key="1">
    <source>
        <dbReference type="ARBA" id="ARBA00001974"/>
    </source>
</evidence>
<proteinExistence type="predicted"/>
<comment type="cofactor">
    <cofactor evidence="1">
        <name>FAD</name>
        <dbReference type="ChEBI" id="CHEBI:57692"/>
    </cofactor>
</comment>
<feature type="domain" description="FAD-binding oxidoreductase/transferase type 4 C-terminal" evidence="4">
    <location>
        <begin position="2"/>
        <end position="23"/>
    </location>
</feature>
<gene>
    <name evidence="5" type="ORF">SCARUB_04358</name>
</gene>
<keyword evidence="3" id="KW-0274">FAD</keyword>
<dbReference type="FunFam" id="1.10.45.10:FF:000001">
    <property type="entry name" value="D-lactate dehydrogenase mitochondrial"/>
    <property type="match status" value="1"/>
</dbReference>
<dbReference type="Pfam" id="PF02913">
    <property type="entry name" value="FAD-oxidase_C"/>
    <property type="match status" value="1"/>
</dbReference>
<evidence type="ECO:0000313" key="5">
    <source>
        <dbReference type="EMBL" id="ODS30520.1"/>
    </source>
</evidence>
<keyword evidence="2" id="KW-0285">Flavoprotein</keyword>
<accession>A0A1E3X4E1</accession>
<reference evidence="5 6" key="1">
    <citation type="submission" date="2016-07" db="EMBL/GenBank/DDBJ databases">
        <title>Draft genome of Scalindua rubra, obtained from a brine-seawater interface in the Red Sea, sheds light on salt adaptation in anammox bacteria.</title>
        <authorList>
            <person name="Speth D.R."/>
            <person name="Lagkouvardos I."/>
            <person name="Wang Y."/>
            <person name="Qian P.-Y."/>
            <person name="Dutilh B.E."/>
            <person name="Jetten M.S."/>
        </authorList>
    </citation>
    <scope>NUCLEOTIDE SEQUENCE [LARGE SCALE GENOMIC DNA]</scope>
    <source>
        <strain evidence="5">BSI-1</strain>
    </source>
</reference>
<dbReference type="Proteomes" id="UP000094056">
    <property type="component" value="Unassembled WGS sequence"/>
</dbReference>